<protein>
    <submittedName>
        <fullName evidence="1">Uncharacterized protein</fullName>
    </submittedName>
</protein>
<comment type="caution">
    <text evidence="1">The sequence shown here is derived from an EMBL/GenBank/DDBJ whole genome shotgun (WGS) entry which is preliminary data.</text>
</comment>
<proteinExistence type="predicted"/>
<dbReference type="Proteomes" id="UP001254848">
    <property type="component" value="Unassembled WGS sequence"/>
</dbReference>
<gene>
    <name evidence="1" type="ORF">Q4T40_08765</name>
</gene>
<sequence>METVGMPLKDAAEALTAGNIAFSVTVTRPTRHSFPLAEDMLYVVRELRDEDGGRRLLVAAKMGKAPS</sequence>
<accession>A0ABU3NWZ0</accession>
<dbReference type="EMBL" id="JAUOZS010000001">
    <property type="protein sequence ID" value="MDT8901327.1"/>
    <property type="molecule type" value="Genomic_DNA"/>
</dbReference>
<evidence type="ECO:0000313" key="2">
    <source>
        <dbReference type="Proteomes" id="UP001254848"/>
    </source>
</evidence>
<name>A0ABU3NWZ0_9FIRM</name>
<organism evidence="1 2">
    <name type="scientific">Anaeroselena agilis</name>
    <dbReference type="NCBI Taxonomy" id="3063788"/>
    <lineage>
        <taxon>Bacteria</taxon>
        <taxon>Bacillati</taxon>
        <taxon>Bacillota</taxon>
        <taxon>Negativicutes</taxon>
        <taxon>Acetonemataceae</taxon>
        <taxon>Anaeroselena</taxon>
    </lineage>
</organism>
<evidence type="ECO:0000313" key="1">
    <source>
        <dbReference type="EMBL" id="MDT8901327.1"/>
    </source>
</evidence>
<reference evidence="1 2" key="1">
    <citation type="submission" date="2023-07" db="EMBL/GenBank/DDBJ databases">
        <title>The novel representative of Negativicutes class, Anaeroselena agilis gen. nov. sp. nov.</title>
        <authorList>
            <person name="Prokofeva M.I."/>
            <person name="Elcheninov A.G."/>
            <person name="Klyukina A."/>
            <person name="Kublanov I.V."/>
            <person name="Frolov E.N."/>
            <person name="Podosokorskaya O.A."/>
        </authorList>
    </citation>
    <scope>NUCLEOTIDE SEQUENCE [LARGE SCALE GENOMIC DNA]</scope>
    <source>
        <strain evidence="1 2">4137-cl</strain>
    </source>
</reference>
<dbReference type="RefSeq" id="WP_413779841.1">
    <property type="nucleotide sequence ID" value="NZ_JAUOZS010000001.1"/>
</dbReference>
<keyword evidence="2" id="KW-1185">Reference proteome</keyword>